<evidence type="ECO:0000256" key="1">
    <source>
        <dbReference type="SAM" id="MobiDB-lite"/>
    </source>
</evidence>
<reference evidence="4 7" key="2">
    <citation type="submission" date="2020-08" db="EMBL/GenBank/DDBJ databases">
        <title>Genomic Encyclopedia of Type Strains, Phase III (KMG-III): the genomes of soil and plant-associated and newly described type strains.</title>
        <authorList>
            <person name="Whitman W."/>
        </authorList>
    </citation>
    <scope>NUCLEOTIDE SEQUENCE [LARGE SCALE GENOMIC DNA]</scope>
    <source>
        <strain evidence="4 7">CECT 3146</strain>
    </source>
</reference>
<dbReference type="GO" id="GO:0032196">
    <property type="term" value="P:transposition"/>
    <property type="evidence" value="ECO:0007669"/>
    <property type="project" value="TreeGrafter"/>
</dbReference>
<dbReference type="GO" id="GO:0004803">
    <property type="term" value="F:transposase activity"/>
    <property type="evidence" value="ECO:0007669"/>
    <property type="project" value="TreeGrafter"/>
</dbReference>
<evidence type="ECO:0000259" key="3">
    <source>
        <dbReference type="Pfam" id="PF13936"/>
    </source>
</evidence>
<evidence type="ECO:0000259" key="2">
    <source>
        <dbReference type="Pfam" id="PF12802"/>
    </source>
</evidence>
<proteinExistence type="predicted"/>
<dbReference type="KEGG" id="sspb:CP982_01395"/>
<evidence type="ECO:0000313" key="7">
    <source>
        <dbReference type="Proteomes" id="UP000549009"/>
    </source>
</evidence>
<dbReference type="InterPro" id="IPR036390">
    <property type="entry name" value="WH_DNA-bd_sf"/>
</dbReference>
<evidence type="ECO:0000313" key="4">
    <source>
        <dbReference type="EMBL" id="MBB5109376.1"/>
    </source>
</evidence>
<dbReference type="OrthoDB" id="4823987at2"/>
<dbReference type="InterPro" id="IPR025246">
    <property type="entry name" value="IS30-like_HTH"/>
</dbReference>
<dbReference type="InterPro" id="IPR036388">
    <property type="entry name" value="WH-like_DNA-bd_sf"/>
</dbReference>
<reference evidence="5 6" key="1">
    <citation type="submission" date="2017-09" db="EMBL/GenBank/DDBJ databases">
        <authorList>
            <person name="Lee N."/>
            <person name="Cho B.-K."/>
        </authorList>
    </citation>
    <scope>NUCLEOTIDE SEQUENCE [LARGE SCALE GENOMIC DNA]</scope>
    <source>
        <strain evidence="5 6">ATCC 27465</strain>
    </source>
</reference>
<dbReference type="Gene3D" id="1.10.10.10">
    <property type="entry name" value="Winged helix-like DNA-binding domain superfamily/Winged helix DNA-binding domain"/>
    <property type="match status" value="1"/>
</dbReference>
<protein>
    <submittedName>
        <fullName evidence="5">MarR family transcriptional regulator</fullName>
    </submittedName>
    <submittedName>
        <fullName evidence="4">Putative transcriptional regulator</fullName>
    </submittedName>
</protein>
<dbReference type="EMBL" id="CP023690">
    <property type="protein sequence ID" value="QEV64392.1"/>
    <property type="molecule type" value="Genomic_DNA"/>
</dbReference>
<feature type="compositionally biased region" description="Basic residues" evidence="1">
    <location>
        <begin position="58"/>
        <end position="76"/>
    </location>
</feature>
<dbReference type="Pfam" id="PF13936">
    <property type="entry name" value="HTH_38"/>
    <property type="match status" value="1"/>
</dbReference>
<sequence>MAGSRLTRQDRRRIAAGLVEGLSYSEIAKRLERVTSTVTREVMRNGGPREYRADRAHHAAGQRARRSTPARPKRARTAAVADHGYGRDEAAVRACEQRLVELFAAIGLQQMTSRVLAFMCVTDSGSVTAAELAQHLAVSPASISKAVGLLEQQEMIRRERAAGQRNDRYIVGEDVLYQAVVGNFRHNTALAKTAYDCVSVLGPDTPAGARLEGLGQLLDHLSHYLLQWMELWPQVRSTREVVQPAVDS</sequence>
<dbReference type="GO" id="GO:0003700">
    <property type="term" value="F:DNA-binding transcription factor activity"/>
    <property type="evidence" value="ECO:0007669"/>
    <property type="project" value="InterPro"/>
</dbReference>
<dbReference type="EMBL" id="JACHJD010000027">
    <property type="protein sequence ID" value="MBB5109376.1"/>
    <property type="molecule type" value="Genomic_DNA"/>
</dbReference>
<feature type="compositionally biased region" description="Basic and acidic residues" evidence="1">
    <location>
        <begin position="44"/>
        <end position="57"/>
    </location>
</feature>
<feature type="region of interest" description="Disordered" evidence="1">
    <location>
        <begin position="44"/>
        <end position="81"/>
    </location>
</feature>
<dbReference type="PANTHER" id="PTHR10948:SF23">
    <property type="entry name" value="TRANSPOSASE INSI FOR INSERTION SEQUENCE ELEMENT IS30A-RELATED"/>
    <property type="match status" value="1"/>
</dbReference>
<evidence type="ECO:0000313" key="6">
    <source>
        <dbReference type="Proteomes" id="UP000326505"/>
    </source>
</evidence>
<organism evidence="5 6">
    <name type="scientific">Streptomyces spectabilis</name>
    <dbReference type="NCBI Taxonomy" id="68270"/>
    <lineage>
        <taxon>Bacteria</taxon>
        <taxon>Bacillati</taxon>
        <taxon>Actinomycetota</taxon>
        <taxon>Actinomycetes</taxon>
        <taxon>Kitasatosporales</taxon>
        <taxon>Streptomycetaceae</taxon>
        <taxon>Streptomyces</taxon>
    </lineage>
</organism>
<dbReference type="InterPro" id="IPR051917">
    <property type="entry name" value="Transposase-Integrase"/>
</dbReference>
<name>A0A5P2XPJ6_STRST</name>
<gene>
    <name evidence="5" type="ORF">CP982_01395</name>
    <name evidence="4" type="ORF">FHS40_008504</name>
</gene>
<keyword evidence="7" id="KW-1185">Reference proteome</keyword>
<dbReference type="SUPFAM" id="SSF46785">
    <property type="entry name" value="Winged helix' DNA-binding domain"/>
    <property type="match status" value="1"/>
</dbReference>
<dbReference type="Pfam" id="PF12802">
    <property type="entry name" value="MarR_2"/>
    <property type="match status" value="1"/>
</dbReference>
<dbReference type="Proteomes" id="UP000549009">
    <property type="component" value="Unassembled WGS sequence"/>
</dbReference>
<dbReference type="RefSeq" id="WP_150508751.1">
    <property type="nucleotide sequence ID" value="NZ_BMSQ01000017.1"/>
</dbReference>
<evidence type="ECO:0000313" key="5">
    <source>
        <dbReference type="EMBL" id="QEV64392.1"/>
    </source>
</evidence>
<accession>A0A5P2XPJ6</accession>
<dbReference type="PANTHER" id="PTHR10948">
    <property type="entry name" value="TRANSPOSASE"/>
    <property type="match status" value="1"/>
</dbReference>
<dbReference type="InterPro" id="IPR000835">
    <property type="entry name" value="HTH_MarR-typ"/>
</dbReference>
<dbReference type="GO" id="GO:0005829">
    <property type="term" value="C:cytosol"/>
    <property type="evidence" value="ECO:0007669"/>
    <property type="project" value="TreeGrafter"/>
</dbReference>
<feature type="domain" description="Transposase IS30-like HTH" evidence="3">
    <location>
        <begin position="3"/>
        <end position="45"/>
    </location>
</feature>
<dbReference type="AlphaFoldDB" id="A0A5P2XPJ6"/>
<dbReference type="Proteomes" id="UP000326505">
    <property type="component" value="Chromosome"/>
</dbReference>
<feature type="domain" description="HTH marR-type" evidence="2">
    <location>
        <begin position="107"/>
        <end position="165"/>
    </location>
</feature>